<feature type="transmembrane region" description="Helical" evidence="10">
    <location>
        <begin position="185"/>
        <end position="205"/>
    </location>
</feature>
<keyword evidence="7 10" id="KW-1133">Transmembrane helix</keyword>
<evidence type="ECO:0000256" key="6">
    <source>
        <dbReference type="ARBA" id="ARBA00022927"/>
    </source>
</evidence>
<feature type="transmembrane region" description="Helical" evidence="10">
    <location>
        <begin position="490"/>
        <end position="512"/>
    </location>
</feature>
<dbReference type="EMBL" id="BDGX01000014">
    <property type="protein sequence ID" value="GAV49365.1"/>
    <property type="molecule type" value="Genomic_DNA"/>
</dbReference>
<reference evidence="11 12" key="1">
    <citation type="submission" date="2016-08" db="EMBL/GenBank/DDBJ databases">
        <title>Draft genome sequence of allopolyploid Zygosaccharomyces rouxii.</title>
        <authorList>
            <person name="Watanabe J."/>
            <person name="Uehara K."/>
            <person name="Mogi Y."/>
            <person name="Tsukioka Y."/>
        </authorList>
    </citation>
    <scope>NUCLEOTIDE SEQUENCE [LARGE SCALE GENOMIC DNA]</scope>
    <source>
        <strain evidence="11 12">NBRC 110957</strain>
    </source>
</reference>
<evidence type="ECO:0000256" key="7">
    <source>
        <dbReference type="ARBA" id="ARBA00022989"/>
    </source>
</evidence>
<dbReference type="GO" id="GO:0016020">
    <property type="term" value="C:membrane"/>
    <property type="evidence" value="ECO:0007669"/>
    <property type="project" value="UniProtKB-SubCell"/>
</dbReference>
<keyword evidence="3" id="KW-0813">Transport</keyword>
<evidence type="ECO:0000313" key="12">
    <source>
        <dbReference type="Proteomes" id="UP000187013"/>
    </source>
</evidence>
<name>A0A1Q3A101_ZYGRO</name>
<feature type="transmembrane region" description="Helical" evidence="10">
    <location>
        <begin position="650"/>
        <end position="672"/>
    </location>
</feature>
<keyword evidence="8 10" id="KW-0472">Membrane</keyword>
<dbReference type="Proteomes" id="UP000187013">
    <property type="component" value="Unassembled WGS sequence"/>
</dbReference>
<protein>
    <submittedName>
        <fullName evidence="11">Uncharacterized protein</fullName>
    </submittedName>
</protein>
<evidence type="ECO:0000313" key="11">
    <source>
        <dbReference type="EMBL" id="GAV49365.1"/>
    </source>
</evidence>
<feature type="transmembrane region" description="Helical" evidence="10">
    <location>
        <begin position="463"/>
        <end position="484"/>
    </location>
</feature>
<evidence type="ECO:0000256" key="5">
    <source>
        <dbReference type="ARBA" id="ARBA00022856"/>
    </source>
</evidence>
<accession>A0A1Q3A101</accession>
<evidence type="ECO:0000256" key="1">
    <source>
        <dbReference type="ARBA" id="ARBA00004141"/>
    </source>
</evidence>
<dbReference type="AlphaFoldDB" id="A0A1Q3A101"/>
<dbReference type="PANTHER" id="PTHR22601">
    <property type="entry name" value="ISP4 LIKE PROTEIN"/>
    <property type="match status" value="1"/>
</dbReference>
<dbReference type="OrthoDB" id="9986677at2759"/>
<feature type="region of interest" description="Disordered" evidence="9">
    <location>
        <begin position="1"/>
        <end position="27"/>
    </location>
</feature>
<comment type="similarity">
    <text evidence="2">Belongs to the oligopeptide OPT transporter family.</text>
</comment>
<keyword evidence="6" id="KW-0653">Protein transport</keyword>
<feature type="transmembrane region" description="Helical" evidence="10">
    <location>
        <begin position="76"/>
        <end position="94"/>
    </location>
</feature>
<evidence type="ECO:0000256" key="9">
    <source>
        <dbReference type="SAM" id="MobiDB-lite"/>
    </source>
</evidence>
<evidence type="ECO:0000256" key="2">
    <source>
        <dbReference type="ARBA" id="ARBA00008807"/>
    </source>
</evidence>
<comment type="subcellular location">
    <subcellularLocation>
        <location evidence="1">Membrane</location>
        <topology evidence="1">Multi-pass membrane protein</topology>
    </subcellularLocation>
</comment>
<gene>
    <name evidence="11" type="ORF">ZYGR_0N07720</name>
</gene>
<dbReference type="InterPro" id="IPR004648">
    <property type="entry name" value="Oligpept_transpt"/>
</dbReference>
<dbReference type="Pfam" id="PF03169">
    <property type="entry name" value="OPT"/>
    <property type="match status" value="1"/>
</dbReference>
<proteinExistence type="inferred from homology"/>
<feature type="transmembrane region" description="Helical" evidence="10">
    <location>
        <begin position="727"/>
        <end position="748"/>
    </location>
</feature>
<evidence type="ECO:0000256" key="10">
    <source>
        <dbReference type="SAM" id="Phobius"/>
    </source>
</evidence>
<dbReference type="NCBIfam" id="TIGR00728">
    <property type="entry name" value="OPT_sfam"/>
    <property type="match status" value="1"/>
</dbReference>
<dbReference type="InterPro" id="IPR004813">
    <property type="entry name" value="OPT"/>
</dbReference>
<feature type="transmembrane region" description="Helical" evidence="10">
    <location>
        <begin position="248"/>
        <end position="266"/>
    </location>
</feature>
<dbReference type="eggNOG" id="KOG2262">
    <property type="taxonomic scope" value="Eukaryota"/>
</dbReference>
<keyword evidence="4 10" id="KW-0812">Transmembrane</keyword>
<feature type="transmembrane region" description="Helical" evidence="10">
    <location>
        <begin position="692"/>
        <end position="715"/>
    </location>
</feature>
<evidence type="ECO:0000256" key="8">
    <source>
        <dbReference type="ARBA" id="ARBA00023136"/>
    </source>
</evidence>
<evidence type="ECO:0000256" key="4">
    <source>
        <dbReference type="ARBA" id="ARBA00022692"/>
    </source>
</evidence>
<evidence type="ECO:0000256" key="3">
    <source>
        <dbReference type="ARBA" id="ARBA00022448"/>
    </source>
</evidence>
<organism evidence="11 12">
    <name type="scientific">Zygosaccharomyces rouxii</name>
    <dbReference type="NCBI Taxonomy" id="4956"/>
    <lineage>
        <taxon>Eukaryota</taxon>
        <taxon>Fungi</taxon>
        <taxon>Dikarya</taxon>
        <taxon>Ascomycota</taxon>
        <taxon>Saccharomycotina</taxon>
        <taxon>Saccharomycetes</taxon>
        <taxon>Saccharomycetales</taxon>
        <taxon>Saccharomycetaceae</taxon>
        <taxon>Zygosaccharomyces</taxon>
    </lineage>
</organism>
<keyword evidence="5" id="KW-0571">Peptide transport</keyword>
<dbReference type="GO" id="GO:0015031">
    <property type="term" value="P:protein transport"/>
    <property type="evidence" value="ECO:0007669"/>
    <property type="project" value="UniProtKB-KW"/>
</dbReference>
<comment type="caution">
    <text evidence="11">The sequence shown here is derived from an EMBL/GenBank/DDBJ whole genome shotgun (WGS) entry which is preliminary data.</text>
</comment>
<dbReference type="GO" id="GO:0035673">
    <property type="term" value="F:oligopeptide transmembrane transporter activity"/>
    <property type="evidence" value="ECO:0007669"/>
    <property type="project" value="InterPro"/>
</dbReference>
<feature type="transmembrane region" description="Helical" evidence="10">
    <location>
        <begin position="317"/>
        <end position="338"/>
    </location>
</feature>
<sequence>MMAVDETKPSYVSEEVQIETDSLQSSKKDVVDITVSKASENDEDTTEKELPDDLKDIPSIVKGVVTLEDDPQEPCFTFRVVILSIIFILPGAFLDTMNSYRTTSAAYSIFFVQICSYWVGKWLAKILPSKQIGIGKYKFSLNPGPWSIKENVLITLAAASGATGNQGTTPVSLAEVYYKTKVNPAVAIFFMWCINFSGYAMSYIARNFLIYDPQFVWPRALMQTNLFNSMKKADLPNHQRQSSRKMKVFFMLIIGMTVWEFFPEYVFPMLSSLSFLCWVAPNNYTANFIGGGMGGMGFLNHSLDWANITSSVMLSPYWTTCVQFAAFFFSCWVLIPAAKWGNMSSYKKGLMSNKLLTRNGTVYPSSSLIIYDEGASKNGKVSFNEKAYQLHGPIYIGAQKAWNMFFDYAAFTSAISWMLLFGRKDIAKNFKKLKQRLFHNKNINLLYNDRLNKIQSNYEEVPVWWFALLFLITLVVFVTIFATNTMFIPWWTYFVAVGVSFIIIIPLAYLYAISNFQLAIGTFDELLYGVMVQNLSTHKHPASASTYGALSGDLWYRAQYMLQDQKIGHYMHIPPKAVFLSQVLGQLIGVPMNYGTVRWVLDTKMDYLRGTAKDPLHQWTGQSLTSYNTNAVLYVLLGPTRFFSSGHNKIIPFGLLVGFFAPFLIYALYKLFPRRKFNLWNVTIFCSTMSTFYGNLSTGYATQFVVGTFSMYYLYNHKPKFWRNYNYLTAAAFDTGYNLAVLLIFIIFSSHKPIKMPNWWGNNAVSVERCFALGSS</sequence>